<gene>
    <name evidence="1" type="ORF">LCGC14_2364830</name>
</gene>
<organism evidence="1">
    <name type="scientific">marine sediment metagenome</name>
    <dbReference type="NCBI Taxonomy" id="412755"/>
    <lineage>
        <taxon>unclassified sequences</taxon>
        <taxon>metagenomes</taxon>
        <taxon>ecological metagenomes</taxon>
    </lineage>
</organism>
<sequence>MSKISVINHGTVHHQAHCAGCDWSDAIEIEEVNRSQKLRNRMYKHIRKTGHGVHVEAGTSRDYFLENKE</sequence>
<accession>A0A0F9C5E6</accession>
<reference evidence="1" key="1">
    <citation type="journal article" date="2015" name="Nature">
        <title>Complex archaea that bridge the gap between prokaryotes and eukaryotes.</title>
        <authorList>
            <person name="Spang A."/>
            <person name="Saw J.H."/>
            <person name="Jorgensen S.L."/>
            <person name="Zaremba-Niedzwiedzka K."/>
            <person name="Martijn J."/>
            <person name="Lind A.E."/>
            <person name="van Eijk R."/>
            <person name="Schleper C."/>
            <person name="Guy L."/>
            <person name="Ettema T.J."/>
        </authorList>
    </citation>
    <scope>NUCLEOTIDE SEQUENCE</scope>
</reference>
<dbReference type="AlphaFoldDB" id="A0A0F9C5E6"/>
<comment type="caution">
    <text evidence="1">The sequence shown here is derived from an EMBL/GenBank/DDBJ whole genome shotgun (WGS) entry which is preliminary data.</text>
</comment>
<dbReference type="EMBL" id="LAZR01034727">
    <property type="protein sequence ID" value="KKL44518.1"/>
    <property type="molecule type" value="Genomic_DNA"/>
</dbReference>
<name>A0A0F9C5E6_9ZZZZ</name>
<protein>
    <submittedName>
        <fullName evidence="1">Uncharacterized protein</fullName>
    </submittedName>
</protein>
<proteinExistence type="predicted"/>
<evidence type="ECO:0000313" key="1">
    <source>
        <dbReference type="EMBL" id="KKL44518.1"/>
    </source>
</evidence>